<dbReference type="SUPFAM" id="SSF52540">
    <property type="entry name" value="P-loop containing nucleoside triphosphate hydrolases"/>
    <property type="match status" value="1"/>
</dbReference>
<evidence type="ECO:0000256" key="5">
    <source>
        <dbReference type="ARBA" id="ARBA00022970"/>
    </source>
</evidence>
<dbReference type="InterPro" id="IPR003593">
    <property type="entry name" value="AAA+_ATPase"/>
</dbReference>
<dbReference type="PANTHER" id="PTHR43820:SF4">
    <property type="entry name" value="HIGH-AFFINITY BRANCHED-CHAIN AMINO ACID TRANSPORT ATP-BINDING PROTEIN LIVF"/>
    <property type="match status" value="1"/>
</dbReference>
<gene>
    <name evidence="7" type="ORF">YBY_20480</name>
</gene>
<keyword evidence="3" id="KW-0547">Nucleotide-binding</keyword>
<dbReference type="Gene3D" id="3.40.50.300">
    <property type="entry name" value="P-loop containing nucleotide triphosphate hydrolases"/>
    <property type="match status" value="1"/>
</dbReference>
<reference evidence="7" key="1">
    <citation type="submission" date="2019-03" db="EMBL/GenBank/DDBJ databases">
        <title>Whole genome analysis of nitrate-reducing bacteria Marinobacter hydrocarbonoclasticus YB03.</title>
        <authorList>
            <person name="Azam A.H."/>
            <person name="Yuk S.R."/>
            <person name="Kamarisima K."/>
            <person name="Miyanaga K."/>
            <person name="Tanji Y."/>
        </authorList>
    </citation>
    <scope>NUCLEOTIDE SEQUENCE</scope>
    <source>
        <strain evidence="7">YB03</strain>
    </source>
</reference>
<proteinExistence type="inferred from homology"/>
<keyword evidence="2" id="KW-0813">Transport</keyword>
<dbReference type="AlphaFoldDB" id="A0A455W4L4"/>
<accession>A0A455W4L4</accession>
<dbReference type="InterPro" id="IPR027417">
    <property type="entry name" value="P-loop_NTPase"/>
</dbReference>
<evidence type="ECO:0000256" key="1">
    <source>
        <dbReference type="ARBA" id="ARBA00005417"/>
    </source>
</evidence>
<sequence length="262" mass="28140">MTQPHLEVSHVSTRYGGGIVEALNNVSLSIQPGEMVALFGANGAGKSTCLKSISGLIRATGGQVTDGEIRYQGQPVTRLAPDKMSRLGVAHVLEGRHCFPHLTVEENLRTGAIGSGRGRKRVAAALEEIYERFPRLKPKRHLQSGNTSGGEQQMTAIGRALLTQPRLLILDEPSMGLAPNLYAEIFESIRQLNRESGISVLIAEQNVSVTLPAVDSVYLLDGGRVTKAGPSSEFSVSAIAVHIPAHREHPFRTNVNTYSGST</sequence>
<comment type="similarity">
    <text evidence="1">Belongs to the ABC transporter superfamily.</text>
</comment>
<keyword evidence="4 7" id="KW-0067">ATP-binding</keyword>
<dbReference type="PANTHER" id="PTHR43820">
    <property type="entry name" value="HIGH-AFFINITY BRANCHED-CHAIN AMINO ACID TRANSPORT ATP-BINDING PROTEIN LIVF"/>
    <property type="match status" value="1"/>
</dbReference>
<evidence type="ECO:0000256" key="4">
    <source>
        <dbReference type="ARBA" id="ARBA00022840"/>
    </source>
</evidence>
<organism evidence="7">
    <name type="scientific">Marinobacter nauticus</name>
    <name type="common">Marinobacter hydrocarbonoclasticus</name>
    <name type="synonym">Marinobacter aquaeolei</name>
    <dbReference type="NCBI Taxonomy" id="2743"/>
    <lineage>
        <taxon>Bacteria</taxon>
        <taxon>Pseudomonadati</taxon>
        <taxon>Pseudomonadota</taxon>
        <taxon>Gammaproteobacteria</taxon>
        <taxon>Pseudomonadales</taxon>
        <taxon>Marinobacteraceae</taxon>
        <taxon>Marinobacter</taxon>
    </lineage>
</organism>
<evidence type="ECO:0000313" key="7">
    <source>
        <dbReference type="EMBL" id="BBJ04199.1"/>
    </source>
</evidence>
<dbReference type="GO" id="GO:0005524">
    <property type="term" value="F:ATP binding"/>
    <property type="evidence" value="ECO:0007669"/>
    <property type="project" value="UniProtKB-KW"/>
</dbReference>
<dbReference type="GO" id="GO:0015658">
    <property type="term" value="F:branched-chain amino acid transmembrane transporter activity"/>
    <property type="evidence" value="ECO:0007669"/>
    <property type="project" value="TreeGrafter"/>
</dbReference>
<dbReference type="Pfam" id="PF00005">
    <property type="entry name" value="ABC_tran"/>
    <property type="match status" value="1"/>
</dbReference>
<dbReference type="CDD" id="cd03224">
    <property type="entry name" value="ABC_TM1139_LivF_branched"/>
    <property type="match status" value="1"/>
</dbReference>
<evidence type="ECO:0000256" key="2">
    <source>
        <dbReference type="ARBA" id="ARBA00022448"/>
    </source>
</evidence>
<dbReference type="GO" id="GO:0015807">
    <property type="term" value="P:L-amino acid transport"/>
    <property type="evidence" value="ECO:0007669"/>
    <property type="project" value="TreeGrafter"/>
</dbReference>
<dbReference type="PROSITE" id="PS50893">
    <property type="entry name" value="ABC_TRANSPORTER_2"/>
    <property type="match status" value="1"/>
</dbReference>
<feature type="domain" description="ABC transporter" evidence="6">
    <location>
        <begin position="6"/>
        <end position="247"/>
    </location>
</feature>
<dbReference type="EMBL" id="AP019537">
    <property type="protein sequence ID" value="BBJ04199.1"/>
    <property type="molecule type" value="Genomic_DNA"/>
</dbReference>
<evidence type="ECO:0000256" key="3">
    <source>
        <dbReference type="ARBA" id="ARBA00022741"/>
    </source>
</evidence>
<dbReference type="InterPro" id="IPR052156">
    <property type="entry name" value="BCAA_Transport_ATP-bd_LivF"/>
</dbReference>
<evidence type="ECO:0000259" key="6">
    <source>
        <dbReference type="PROSITE" id="PS50893"/>
    </source>
</evidence>
<name>A0A455W4L4_MARNT</name>
<dbReference type="SMART" id="SM00382">
    <property type="entry name" value="AAA"/>
    <property type="match status" value="1"/>
</dbReference>
<dbReference type="InterPro" id="IPR003439">
    <property type="entry name" value="ABC_transporter-like_ATP-bd"/>
</dbReference>
<protein>
    <submittedName>
        <fullName evidence="7">ABC transporter ATP-binding protein</fullName>
    </submittedName>
</protein>
<keyword evidence="5" id="KW-0029">Amino-acid transport</keyword>
<dbReference type="GO" id="GO:0016887">
    <property type="term" value="F:ATP hydrolysis activity"/>
    <property type="evidence" value="ECO:0007669"/>
    <property type="project" value="InterPro"/>
</dbReference>